<proteinExistence type="predicted"/>
<sequence>MSEETTIRRGARNARYTTVPNHVFEDVRLSMEARWLLGYLLSKPDNWTVRMGDIRKKGACGRDKARAMVSELVDAGYMEREDARKSGKFNGLALVIFDEPQGERQPETESVTSLPQTEKPATVEPATANPPLVKTEALAIPEDRIEREREREPEENPKTIEARGWALLKDWPGFAGMPKEPAMKVWRQMTPEDREKAERRFPGWLALLKAQKKSHVPAPSTYFGQKLFDEVPDPQAAAKPLFVEAAPFGPLWMAARLKQLVAGPQVDRRKLTSFEEQLVADGRAEAESLYREKQVRGGWPAVNAMHDRASMRQGVTVATALEPLAGMMEAVPVDSEAFEAWKLEHALRGWPWLPDPGRQPVVYFPAGGPGALSEFDAAVRGNTDDGGNRQAAE</sequence>
<name>A0AAU8CW80_9HYPH</name>
<gene>
    <name evidence="2" type="ORF">ABVK50_12045</name>
</gene>
<organism evidence="2">
    <name type="scientific">Mesorhizobium sp. WSM2240</name>
    <dbReference type="NCBI Taxonomy" id="3228851"/>
    <lineage>
        <taxon>Bacteria</taxon>
        <taxon>Pseudomonadati</taxon>
        <taxon>Pseudomonadota</taxon>
        <taxon>Alphaproteobacteria</taxon>
        <taxon>Hyphomicrobiales</taxon>
        <taxon>Phyllobacteriaceae</taxon>
        <taxon>Mesorhizobium</taxon>
    </lineage>
</organism>
<reference evidence="2" key="1">
    <citation type="submission" date="2024-06" db="EMBL/GenBank/DDBJ databases">
        <title>Mesorhizobium karijinii sp. nov., a symbiont of the iconic Swainsona formosa from arid Australia.</title>
        <authorList>
            <person name="Hill Y.J."/>
            <person name="Watkin E.L.J."/>
            <person name="O'Hara G.W."/>
            <person name="Terpolilli J."/>
            <person name="Tye M.L."/>
            <person name="Kohlmeier M.G."/>
        </authorList>
    </citation>
    <scope>NUCLEOTIDE SEQUENCE</scope>
    <source>
        <strain evidence="2">WSM2240</strain>
    </source>
</reference>
<dbReference type="RefSeq" id="WP_353641336.1">
    <property type="nucleotide sequence ID" value="NZ_CP159253.1"/>
</dbReference>
<evidence type="ECO:0000313" key="2">
    <source>
        <dbReference type="EMBL" id="XCG51153.1"/>
    </source>
</evidence>
<feature type="region of interest" description="Disordered" evidence="1">
    <location>
        <begin position="99"/>
        <end position="127"/>
    </location>
</feature>
<accession>A0AAU8CW80</accession>
<dbReference type="EMBL" id="CP159253">
    <property type="protein sequence ID" value="XCG51153.1"/>
    <property type="molecule type" value="Genomic_DNA"/>
</dbReference>
<protein>
    <submittedName>
        <fullName evidence="2">Helix-turn-helix domain-containing protein</fullName>
    </submittedName>
</protein>
<dbReference type="AlphaFoldDB" id="A0AAU8CW80"/>
<evidence type="ECO:0000256" key="1">
    <source>
        <dbReference type="SAM" id="MobiDB-lite"/>
    </source>
</evidence>